<dbReference type="CDD" id="cd07331">
    <property type="entry name" value="M48C_Oma1_like"/>
    <property type="match status" value="1"/>
</dbReference>
<dbReference type="GO" id="GO:0004222">
    <property type="term" value="F:metalloendopeptidase activity"/>
    <property type="evidence" value="ECO:0007669"/>
    <property type="project" value="InterPro"/>
</dbReference>
<comment type="caution">
    <text evidence="8">The sequence shown here is derived from an EMBL/GenBank/DDBJ whole genome shotgun (WGS) entry which is preliminary data.</text>
</comment>
<protein>
    <submittedName>
        <fullName evidence="8">M48 family peptidase</fullName>
    </submittedName>
</protein>
<evidence type="ECO:0000256" key="3">
    <source>
        <dbReference type="ARBA" id="ARBA00022801"/>
    </source>
</evidence>
<feature type="domain" description="Peptidase M48" evidence="7">
    <location>
        <begin position="59"/>
        <end position="240"/>
    </location>
</feature>
<evidence type="ECO:0000256" key="5">
    <source>
        <dbReference type="ARBA" id="ARBA00023049"/>
    </source>
</evidence>
<dbReference type="Gene3D" id="3.30.2010.10">
    <property type="entry name" value="Metalloproteases ('zincins'), catalytic domain"/>
    <property type="match status" value="1"/>
</dbReference>
<dbReference type="GO" id="GO:0051603">
    <property type="term" value="P:proteolysis involved in protein catabolic process"/>
    <property type="evidence" value="ECO:0007669"/>
    <property type="project" value="TreeGrafter"/>
</dbReference>
<proteinExistence type="inferred from homology"/>
<keyword evidence="1 6" id="KW-0645">Protease</keyword>
<evidence type="ECO:0000259" key="7">
    <source>
        <dbReference type="Pfam" id="PF01435"/>
    </source>
</evidence>
<keyword evidence="4 6" id="KW-0862">Zinc</keyword>
<dbReference type="AlphaFoldDB" id="A0A4U8UG85"/>
<keyword evidence="3 6" id="KW-0378">Hydrolase</keyword>
<accession>A0A4U8UG85</accession>
<evidence type="ECO:0000313" key="8">
    <source>
        <dbReference type="EMBL" id="TLE16653.1"/>
    </source>
</evidence>
<keyword evidence="9" id="KW-1185">Reference proteome</keyword>
<dbReference type="RefSeq" id="WP_052087241.1">
    <property type="nucleotide sequence ID" value="NZ_JRPC02000004.1"/>
</dbReference>
<keyword evidence="5 6" id="KW-0482">Metalloprotease</keyword>
<dbReference type="InterPro" id="IPR051156">
    <property type="entry name" value="Mito/Outer_Membr_Metalloprot"/>
</dbReference>
<evidence type="ECO:0000256" key="2">
    <source>
        <dbReference type="ARBA" id="ARBA00022723"/>
    </source>
</evidence>
<dbReference type="PANTHER" id="PTHR22726:SF1">
    <property type="entry name" value="METALLOENDOPEPTIDASE OMA1, MITOCHONDRIAL"/>
    <property type="match status" value="1"/>
</dbReference>
<dbReference type="Proteomes" id="UP000029920">
    <property type="component" value="Unassembled WGS sequence"/>
</dbReference>
<name>A0A4U8UG85_9HELI</name>
<dbReference type="InterPro" id="IPR001915">
    <property type="entry name" value="Peptidase_M48"/>
</dbReference>
<dbReference type="Pfam" id="PF01435">
    <property type="entry name" value="Peptidase_M48"/>
    <property type="match status" value="1"/>
</dbReference>
<dbReference type="GO" id="GO:0046872">
    <property type="term" value="F:metal ion binding"/>
    <property type="evidence" value="ECO:0007669"/>
    <property type="project" value="UniProtKB-KW"/>
</dbReference>
<dbReference type="PANTHER" id="PTHR22726">
    <property type="entry name" value="METALLOENDOPEPTIDASE OMA1"/>
    <property type="match status" value="1"/>
</dbReference>
<dbReference type="EMBL" id="JRPC02000004">
    <property type="protein sequence ID" value="TLE16653.1"/>
    <property type="molecule type" value="Genomic_DNA"/>
</dbReference>
<dbReference type="PROSITE" id="PS51257">
    <property type="entry name" value="PROKAR_LIPOPROTEIN"/>
    <property type="match status" value="1"/>
</dbReference>
<evidence type="ECO:0000256" key="6">
    <source>
        <dbReference type="RuleBase" id="RU003983"/>
    </source>
</evidence>
<comment type="similarity">
    <text evidence="6">Belongs to the peptidase M48 family.</text>
</comment>
<sequence>MRKIVFICCLGFFFYACSSTDYTNRSRLMLLDEKEEKALGEQSAKEILKQSKLSFNKAQKEMVERVGWKIANVVKREDFEWEFYLIEEEQKNAFCLPGGKVFVYTGLMGIIDSDDELAVVISHEIAHALLRHGGERMSMQTLTQLGGNILGAIVGVQAPAYSSLINQAYNLGSNVGVILPFSRSHELEADKLGILLLQKAGYNPQAALSFWQKMSEDGNKGSDFFSTHPSDSKRIGAIQNLLKDND</sequence>
<organism evidence="8 9">
    <name type="scientific">Helicobacter apodemus</name>
    <dbReference type="NCBI Taxonomy" id="135569"/>
    <lineage>
        <taxon>Bacteria</taxon>
        <taxon>Pseudomonadati</taxon>
        <taxon>Campylobacterota</taxon>
        <taxon>Epsilonproteobacteria</taxon>
        <taxon>Campylobacterales</taxon>
        <taxon>Helicobacteraceae</taxon>
        <taxon>Helicobacter</taxon>
    </lineage>
</organism>
<evidence type="ECO:0000256" key="1">
    <source>
        <dbReference type="ARBA" id="ARBA00022670"/>
    </source>
</evidence>
<evidence type="ECO:0000256" key="4">
    <source>
        <dbReference type="ARBA" id="ARBA00022833"/>
    </source>
</evidence>
<gene>
    <name evidence="8" type="ORF">LS72_002040</name>
</gene>
<reference evidence="8 9" key="1">
    <citation type="journal article" date="2014" name="Genome Announc.">
        <title>Draft genome sequences of eight enterohepatic helicobacter species isolated from both laboratory and wild rodents.</title>
        <authorList>
            <person name="Sheh A."/>
            <person name="Shen Z."/>
            <person name="Fox J.G."/>
        </authorList>
    </citation>
    <scope>NUCLEOTIDE SEQUENCE [LARGE SCALE GENOMIC DNA]</scope>
    <source>
        <strain evidence="8 9">MIT-03-7007</strain>
    </source>
</reference>
<evidence type="ECO:0000313" key="9">
    <source>
        <dbReference type="Proteomes" id="UP000029920"/>
    </source>
</evidence>
<keyword evidence="2" id="KW-0479">Metal-binding</keyword>
<dbReference type="GO" id="GO:0016020">
    <property type="term" value="C:membrane"/>
    <property type="evidence" value="ECO:0007669"/>
    <property type="project" value="TreeGrafter"/>
</dbReference>
<comment type="cofactor">
    <cofactor evidence="6">
        <name>Zn(2+)</name>
        <dbReference type="ChEBI" id="CHEBI:29105"/>
    </cofactor>
    <text evidence="6">Binds 1 zinc ion per subunit.</text>
</comment>